<dbReference type="EMBL" id="MU250581">
    <property type="protein sequence ID" value="KAG7439881.1"/>
    <property type="molecule type" value="Genomic_DNA"/>
</dbReference>
<protein>
    <submittedName>
        <fullName evidence="1">Uncharacterized protein</fullName>
    </submittedName>
</protein>
<comment type="caution">
    <text evidence="1">The sequence shown here is derived from an EMBL/GenBank/DDBJ whole genome shotgun (WGS) entry which is preliminary data.</text>
</comment>
<organism evidence="1 2">
    <name type="scientific">Guyanagaster necrorhizus</name>
    <dbReference type="NCBI Taxonomy" id="856835"/>
    <lineage>
        <taxon>Eukaryota</taxon>
        <taxon>Fungi</taxon>
        <taxon>Dikarya</taxon>
        <taxon>Basidiomycota</taxon>
        <taxon>Agaricomycotina</taxon>
        <taxon>Agaricomycetes</taxon>
        <taxon>Agaricomycetidae</taxon>
        <taxon>Agaricales</taxon>
        <taxon>Marasmiineae</taxon>
        <taxon>Physalacriaceae</taxon>
        <taxon>Guyanagaster</taxon>
    </lineage>
</organism>
<evidence type="ECO:0000313" key="1">
    <source>
        <dbReference type="EMBL" id="KAG7439881.1"/>
    </source>
</evidence>
<name>A0A9P8ALQ4_9AGAR</name>
<evidence type="ECO:0000313" key="2">
    <source>
        <dbReference type="Proteomes" id="UP000812287"/>
    </source>
</evidence>
<dbReference type="AlphaFoldDB" id="A0A9P8ALQ4"/>
<accession>A0A9P8ALQ4</accession>
<dbReference type="RefSeq" id="XP_043033381.1">
    <property type="nucleotide sequence ID" value="XM_043184609.1"/>
</dbReference>
<sequence>MHYYESQEKGKVNWSKTFDQGLCHEPAIVLYNKSATSLIVSEHQHYFSHWFLISSIAFEHWLSLLDTIASLVYTCVIKSKGFAIYWKNGKFISHPKIPLESLKALDANPASTPPASATSLELSLYTAAWSPNPQPTASAFIAALVSELLAYHMTYYAECHHEIMANNYVGWDKLSNQLIMIANTTLVDECMSIPLASQRIILASPAQIRINDVETE</sequence>
<reference evidence="1" key="1">
    <citation type="submission" date="2020-11" db="EMBL/GenBank/DDBJ databases">
        <title>Adaptations for nitrogen fixation in a non-lichenized fungal sporocarp promotes dispersal by wood-feeding termites.</title>
        <authorList>
            <consortium name="DOE Joint Genome Institute"/>
            <person name="Koch R.A."/>
            <person name="Yoon G."/>
            <person name="Arayal U."/>
            <person name="Lail K."/>
            <person name="Amirebrahimi M."/>
            <person name="Labutti K."/>
            <person name="Lipzen A."/>
            <person name="Riley R."/>
            <person name="Barry K."/>
            <person name="Henrissat B."/>
            <person name="Grigoriev I.V."/>
            <person name="Herr J.R."/>
            <person name="Aime M.C."/>
        </authorList>
    </citation>
    <scope>NUCLEOTIDE SEQUENCE</scope>
    <source>
        <strain evidence="1">MCA 3950</strain>
    </source>
</reference>
<proteinExistence type="predicted"/>
<dbReference type="GeneID" id="66106906"/>
<dbReference type="Proteomes" id="UP000812287">
    <property type="component" value="Unassembled WGS sequence"/>
</dbReference>
<gene>
    <name evidence="1" type="ORF">BT62DRAFT_924400</name>
</gene>
<keyword evidence="2" id="KW-1185">Reference proteome</keyword>